<dbReference type="SFLD" id="SFLDG01135">
    <property type="entry name" value="C1.5.6:_HAD__Beta-PGM__Phospha"/>
    <property type="match status" value="1"/>
</dbReference>
<dbReference type="NCBIfam" id="TIGR01549">
    <property type="entry name" value="HAD-SF-IA-v1"/>
    <property type="match status" value="1"/>
</dbReference>
<dbReference type="FunFam" id="3.40.50.1000:FF:000022">
    <property type="entry name" value="Phosphoglycolate phosphatase"/>
    <property type="match status" value="1"/>
</dbReference>
<comment type="similarity">
    <text evidence="4 10">Belongs to the HAD-like hydrolase superfamily. CbbY/CbbZ/Gph/YieH family.</text>
</comment>
<dbReference type="HAMAP" id="MF_00495">
    <property type="entry name" value="GPH_hydrolase_bact"/>
    <property type="match status" value="1"/>
</dbReference>
<proteinExistence type="inferred from homology"/>
<evidence type="ECO:0000256" key="4">
    <source>
        <dbReference type="ARBA" id="ARBA00006171"/>
    </source>
</evidence>
<dbReference type="PANTHER" id="PTHR43434:SF1">
    <property type="entry name" value="PHOSPHOGLYCOLATE PHOSPHATASE"/>
    <property type="match status" value="1"/>
</dbReference>
<dbReference type="InterPro" id="IPR023198">
    <property type="entry name" value="PGP-like_dom2"/>
</dbReference>
<dbReference type="Proteomes" id="UP000528457">
    <property type="component" value="Unassembled WGS sequence"/>
</dbReference>
<feature type="active site" description="Nucleophile" evidence="10">
    <location>
        <position position="21"/>
    </location>
</feature>
<dbReference type="SFLD" id="SFLDS00003">
    <property type="entry name" value="Haloacid_Dehalogenase"/>
    <property type="match status" value="1"/>
</dbReference>
<dbReference type="GO" id="GO:0046295">
    <property type="term" value="P:glycolate biosynthetic process"/>
    <property type="evidence" value="ECO:0007669"/>
    <property type="project" value="UniProtKB-UniRule"/>
</dbReference>
<feature type="binding site" evidence="10">
    <location>
        <position position="23"/>
    </location>
    <ligand>
        <name>Mg(2+)</name>
        <dbReference type="ChEBI" id="CHEBI:18420"/>
    </ligand>
</feature>
<evidence type="ECO:0000256" key="1">
    <source>
        <dbReference type="ARBA" id="ARBA00000830"/>
    </source>
</evidence>
<dbReference type="SFLD" id="SFLDG01129">
    <property type="entry name" value="C1.5:_HAD__Beta-PGM__Phosphata"/>
    <property type="match status" value="1"/>
</dbReference>
<evidence type="ECO:0000256" key="7">
    <source>
        <dbReference type="ARBA" id="ARBA00022801"/>
    </source>
</evidence>
<evidence type="ECO:0000256" key="2">
    <source>
        <dbReference type="ARBA" id="ARBA00001946"/>
    </source>
</evidence>
<comment type="cofactor">
    <cofactor evidence="2 10">
        <name>Mg(2+)</name>
        <dbReference type="ChEBI" id="CHEBI:18420"/>
    </cofactor>
</comment>
<dbReference type="InParanoid" id="A0A7X0MV40"/>
<organism evidence="11 12">
    <name type="scientific">Pseudoteredinibacter isoporae</name>
    <dbReference type="NCBI Taxonomy" id="570281"/>
    <lineage>
        <taxon>Bacteria</taxon>
        <taxon>Pseudomonadati</taxon>
        <taxon>Pseudomonadota</taxon>
        <taxon>Gammaproteobacteria</taxon>
        <taxon>Cellvibrionales</taxon>
        <taxon>Cellvibrionaceae</taxon>
        <taxon>Pseudoteredinibacter</taxon>
    </lineage>
</organism>
<accession>A0A7X0MV40</accession>
<keyword evidence="7 10" id="KW-0378">Hydrolase</keyword>
<dbReference type="CDD" id="cd16417">
    <property type="entry name" value="HAD_PGPase"/>
    <property type="match status" value="1"/>
</dbReference>
<dbReference type="InterPro" id="IPR006439">
    <property type="entry name" value="HAD-SF_hydro_IA"/>
</dbReference>
<dbReference type="GO" id="GO:0005829">
    <property type="term" value="C:cytosol"/>
    <property type="evidence" value="ECO:0007669"/>
    <property type="project" value="TreeGrafter"/>
</dbReference>
<dbReference type="NCBIfam" id="TIGR01449">
    <property type="entry name" value="PGP_bact"/>
    <property type="match status" value="1"/>
</dbReference>
<dbReference type="InterPro" id="IPR023214">
    <property type="entry name" value="HAD_sf"/>
</dbReference>
<comment type="catalytic activity">
    <reaction evidence="1 10">
        <text>2-phosphoglycolate + H2O = glycolate + phosphate</text>
        <dbReference type="Rhea" id="RHEA:14369"/>
        <dbReference type="ChEBI" id="CHEBI:15377"/>
        <dbReference type="ChEBI" id="CHEBI:29805"/>
        <dbReference type="ChEBI" id="CHEBI:43474"/>
        <dbReference type="ChEBI" id="CHEBI:58033"/>
        <dbReference type="EC" id="3.1.3.18"/>
    </reaction>
</comment>
<feature type="binding site" evidence="10">
    <location>
        <position position="199"/>
    </location>
    <ligand>
        <name>Mg(2+)</name>
        <dbReference type="ChEBI" id="CHEBI:18420"/>
    </ligand>
</feature>
<dbReference type="AlphaFoldDB" id="A0A7X0MV40"/>
<dbReference type="SUPFAM" id="SSF56784">
    <property type="entry name" value="HAD-like"/>
    <property type="match status" value="1"/>
</dbReference>
<keyword evidence="6 10" id="KW-0479">Metal-binding</keyword>
<dbReference type="Pfam" id="PF13419">
    <property type="entry name" value="HAD_2"/>
    <property type="match status" value="1"/>
</dbReference>
<dbReference type="GO" id="GO:0008967">
    <property type="term" value="F:phosphoglycolate phosphatase activity"/>
    <property type="evidence" value="ECO:0007669"/>
    <property type="project" value="UniProtKB-UniRule"/>
</dbReference>
<keyword evidence="9 10" id="KW-0119">Carbohydrate metabolism</keyword>
<keyword evidence="8 10" id="KW-0460">Magnesium</keyword>
<comment type="pathway">
    <text evidence="3 10">Organic acid metabolism; glycolate biosynthesis; glycolate from 2-phosphoglycolate: step 1/1.</text>
</comment>
<evidence type="ECO:0000256" key="6">
    <source>
        <dbReference type="ARBA" id="ARBA00022723"/>
    </source>
</evidence>
<reference evidence="11 12" key="1">
    <citation type="submission" date="2020-08" db="EMBL/GenBank/DDBJ databases">
        <title>Genomic Encyclopedia of Type Strains, Phase IV (KMG-IV): sequencing the most valuable type-strain genomes for metagenomic binning, comparative biology and taxonomic classification.</title>
        <authorList>
            <person name="Goeker M."/>
        </authorList>
    </citation>
    <scope>NUCLEOTIDE SEQUENCE [LARGE SCALE GENOMIC DNA]</scope>
    <source>
        <strain evidence="11 12">DSM 22368</strain>
    </source>
</reference>
<dbReference type="GO" id="GO:0006281">
    <property type="term" value="P:DNA repair"/>
    <property type="evidence" value="ECO:0007669"/>
    <property type="project" value="TreeGrafter"/>
</dbReference>
<feature type="binding site" evidence="10">
    <location>
        <position position="21"/>
    </location>
    <ligand>
        <name>Mg(2+)</name>
        <dbReference type="ChEBI" id="CHEBI:18420"/>
    </ligand>
</feature>
<evidence type="ECO:0000256" key="10">
    <source>
        <dbReference type="HAMAP-Rule" id="MF_00495"/>
    </source>
</evidence>
<dbReference type="Gene3D" id="3.40.50.1000">
    <property type="entry name" value="HAD superfamily/HAD-like"/>
    <property type="match status" value="1"/>
</dbReference>
<dbReference type="FunCoup" id="A0A7X0MV40">
    <property type="interactions" value="476"/>
</dbReference>
<gene>
    <name evidence="11" type="ORF">HNR48_001246</name>
</gene>
<evidence type="ECO:0000256" key="8">
    <source>
        <dbReference type="ARBA" id="ARBA00022842"/>
    </source>
</evidence>
<dbReference type="GO" id="GO:0046872">
    <property type="term" value="F:metal ion binding"/>
    <property type="evidence" value="ECO:0007669"/>
    <property type="project" value="UniProtKB-KW"/>
</dbReference>
<evidence type="ECO:0000256" key="3">
    <source>
        <dbReference type="ARBA" id="ARBA00004818"/>
    </source>
</evidence>
<comment type="function">
    <text evidence="10">Specifically catalyzes the dephosphorylation of 2-phosphoglycolate. Is involved in the dissimilation of the intracellular 2-phosphoglycolate formed during the DNA repair of 3'-phosphoglycolate ends, a major class of DNA lesions induced by oxidative stress.</text>
</comment>
<dbReference type="Gene3D" id="1.10.150.240">
    <property type="entry name" value="Putative phosphatase, domain 2"/>
    <property type="match status" value="1"/>
</dbReference>
<dbReference type="InterPro" id="IPR050155">
    <property type="entry name" value="HAD-like_hydrolase_sf"/>
</dbReference>
<evidence type="ECO:0000313" key="12">
    <source>
        <dbReference type="Proteomes" id="UP000528457"/>
    </source>
</evidence>
<dbReference type="InterPro" id="IPR037512">
    <property type="entry name" value="PGPase_prok"/>
</dbReference>
<dbReference type="RefSeq" id="WP_166849779.1">
    <property type="nucleotide sequence ID" value="NZ_JAAONY010000001.1"/>
</dbReference>
<dbReference type="EC" id="3.1.3.18" evidence="5 10"/>
<protein>
    <recommendedName>
        <fullName evidence="5 10">Phosphoglycolate phosphatase</fullName>
        <shortName evidence="10">PGP</shortName>
        <shortName evidence="10">PGPase</shortName>
        <ecNumber evidence="5 10">3.1.3.18</ecNumber>
    </recommendedName>
</protein>
<evidence type="ECO:0000256" key="5">
    <source>
        <dbReference type="ARBA" id="ARBA00013078"/>
    </source>
</evidence>
<dbReference type="InterPro" id="IPR041492">
    <property type="entry name" value="HAD_2"/>
</dbReference>
<dbReference type="GO" id="GO:0005975">
    <property type="term" value="P:carbohydrate metabolic process"/>
    <property type="evidence" value="ECO:0007669"/>
    <property type="project" value="InterPro"/>
</dbReference>
<dbReference type="UniPathway" id="UPA00865">
    <property type="reaction ID" value="UER00834"/>
</dbReference>
<name>A0A7X0MV40_9GAMM</name>
<dbReference type="InterPro" id="IPR036412">
    <property type="entry name" value="HAD-like_sf"/>
</dbReference>
<dbReference type="EMBL" id="JACHHT010000001">
    <property type="protein sequence ID" value="MBB6520968.1"/>
    <property type="molecule type" value="Genomic_DNA"/>
</dbReference>
<evidence type="ECO:0000313" key="11">
    <source>
        <dbReference type="EMBL" id="MBB6520968.1"/>
    </source>
</evidence>
<keyword evidence="12" id="KW-1185">Reference proteome</keyword>
<sequence>MHPDIFQALDFHTPPKLVMFDLDGTLVDSAYDIAAALDSMLAINGLPLAGESKVRQWVGNGAERLVRRALVWVHHGDAGALSPEQYENEADRLPEPELQQYLQQFLEAYQQAPIDKTVLYPGVKESLQSLFEQNIQLAVITNKPIALTWPILKGLGIDHFFSLVLGGDSLPEKKPSPLPLQHALDFYKVSAQDSVMVGDSKADIYAAQAAEVKVVAVNYGYSNGVPVQNWQPNCVVSNLSLAQNV</sequence>
<evidence type="ECO:0000256" key="9">
    <source>
        <dbReference type="ARBA" id="ARBA00023277"/>
    </source>
</evidence>
<dbReference type="PANTHER" id="PTHR43434">
    <property type="entry name" value="PHOSPHOGLYCOLATE PHOSPHATASE"/>
    <property type="match status" value="1"/>
</dbReference>
<comment type="caution">
    <text evidence="11">The sequence shown here is derived from an EMBL/GenBank/DDBJ whole genome shotgun (WGS) entry which is preliminary data.</text>
</comment>
<dbReference type="NCBIfam" id="NF009695">
    <property type="entry name" value="PRK13222.1-2"/>
    <property type="match status" value="1"/>
</dbReference>